<evidence type="ECO:0000256" key="9">
    <source>
        <dbReference type="HAMAP-Rule" id="MF_00306"/>
    </source>
</evidence>
<keyword evidence="7 9" id="KW-0687">Ribonucleoprotein</keyword>
<evidence type="ECO:0000256" key="3">
    <source>
        <dbReference type="ARBA" id="ARBA00022801"/>
    </source>
</evidence>
<dbReference type="Pfam" id="PF02978">
    <property type="entry name" value="SRP_SPB"/>
    <property type="match status" value="1"/>
</dbReference>
<comment type="function">
    <text evidence="9">Involved in targeting and insertion of nascent membrane proteins into the cytoplasmic membrane. Binds to the hydrophobic signal sequence of the ribosome-nascent chain (RNC) as it emerges from the ribosomes. The SRP-RNC complex is then targeted to the cytoplasmic membrane where it interacts with the SRP receptor FtsY.</text>
</comment>
<dbReference type="EMBL" id="JAAAMQ010000002">
    <property type="protein sequence ID" value="NBA10939.1"/>
    <property type="molecule type" value="Genomic_DNA"/>
</dbReference>
<comment type="caution">
    <text evidence="13">The sequence shown here is derived from an EMBL/GenBank/DDBJ whole genome shotgun (WGS) entry which is preliminary data.</text>
</comment>
<evidence type="ECO:0000256" key="6">
    <source>
        <dbReference type="ARBA" id="ARBA00023135"/>
    </source>
</evidence>
<dbReference type="GO" id="GO:0006614">
    <property type="term" value="P:SRP-dependent cotranslational protein targeting to membrane"/>
    <property type="evidence" value="ECO:0007669"/>
    <property type="project" value="InterPro"/>
</dbReference>
<dbReference type="InterPro" id="IPR027417">
    <property type="entry name" value="P-loop_NTPase"/>
</dbReference>
<evidence type="ECO:0000256" key="2">
    <source>
        <dbReference type="ARBA" id="ARBA00022741"/>
    </source>
</evidence>
<keyword evidence="2 9" id="KW-0547">Nucleotide-binding</keyword>
<comment type="catalytic activity">
    <reaction evidence="8 9">
        <text>GTP + H2O = GDP + phosphate + H(+)</text>
        <dbReference type="Rhea" id="RHEA:19669"/>
        <dbReference type="ChEBI" id="CHEBI:15377"/>
        <dbReference type="ChEBI" id="CHEBI:15378"/>
        <dbReference type="ChEBI" id="CHEBI:37565"/>
        <dbReference type="ChEBI" id="CHEBI:43474"/>
        <dbReference type="ChEBI" id="CHEBI:58189"/>
        <dbReference type="EC" id="3.6.5.4"/>
    </reaction>
</comment>
<dbReference type="SMART" id="SM00963">
    <property type="entry name" value="SRP54_N"/>
    <property type="match status" value="1"/>
</dbReference>
<comment type="subcellular location">
    <subcellularLocation>
        <location evidence="9">Cytoplasm</location>
    </subcellularLocation>
    <text evidence="9">The SRP-RNC complex is targeted to the cytoplasmic membrane.</text>
</comment>
<keyword evidence="6 9" id="KW-0733">Signal recognition particle</keyword>
<evidence type="ECO:0000313" key="13">
    <source>
        <dbReference type="EMBL" id="NBA10939.1"/>
    </source>
</evidence>
<dbReference type="GO" id="GO:0048500">
    <property type="term" value="C:signal recognition particle"/>
    <property type="evidence" value="ECO:0007669"/>
    <property type="project" value="UniProtKB-UniRule"/>
</dbReference>
<dbReference type="RefSeq" id="WP_135797483.1">
    <property type="nucleotide sequence ID" value="NZ_CP027565.1"/>
</dbReference>
<dbReference type="Gene3D" id="1.20.120.140">
    <property type="entry name" value="Signal recognition particle SRP54, nucleotide-binding domain"/>
    <property type="match status" value="1"/>
</dbReference>
<reference evidence="13" key="1">
    <citation type="submission" date="2020-01" db="EMBL/GenBank/DDBJ databases">
        <title>First Reported Case and Whole Genome of Weissella confusa in an Equid.</title>
        <authorList>
            <person name="Little S.V."/>
            <person name="Lawhon S.D."/>
        </authorList>
    </citation>
    <scope>NUCLEOTIDE SEQUENCE</scope>
    <source>
        <strain evidence="13">718955</strain>
    </source>
</reference>
<keyword evidence="9" id="KW-0963">Cytoplasm</keyword>
<proteinExistence type="inferred from homology"/>
<feature type="domain" description="SRP54-type proteins GTP-binding" evidence="11">
    <location>
        <begin position="101"/>
        <end position="297"/>
    </location>
</feature>
<dbReference type="Gene3D" id="1.10.260.30">
    <property type="entry name" value="Signal recognition particle, SRP54 subunit, M-domain"/>
    <property type="match status" value="1"/>
</dbReference>
<protein>
    <recommendedName>
        <fullName evidence="9">Signal recognition particle protein</fullName>
        <ecNumber evidence="9">3.6.5.4</ecNumber>
    </recommendedName>
    <alternativeName>
        <fullName evidence="9">Fifty-four homolog</fullName>
    </alternativeName>
</protein>
<dbReference type="Pfam" id="PF00448">
    <property type="entry name" value="SRP54"/>
    <property type="match status" value="1"/>
</dbReference>
<dbReference type="InterPro" id="IPR036891">
    <property type="entry name" value="Signal_recog_part_SRP54_M_sf"/>
</dbReference>
<evidence type="ECO:0000256" key="1">
    <source>
        <dbReference type="ARBA" id="ARBA00005450"/>
    </source>
</evidence>
<dbReference type="Gene3D" id="3.40.50.300">
    <property type="entry name" value="P-loop containing nucleotide triphosphate hydrolases"/>
    <property type="match status" value="1"/>
</dbReference>
<evidence type="ECO:0000256" key="5">
    <source>
        <dbReference type="ARBA" id="ARBA00023134"/>
    </source>
</evidence>
<feature type="domain" description="AAA+ ATPase" evidence="10">
    <location>
        <begin position="100"/>
        <end position="408"/>
    </location>
</feature>
<dbReference type="GO" id="GO:0005525">
    <property type="term" value="F:GTP binding"/>
    <property type="evidence" value="ECO:0007669"/>
    <property type="project" value="UniProtKB-UniRule"/>
</dbReference>
<comment type="caution">
    <text evidence="9">Lacks conserved residue(s) required for the propagation of feature annotation.</text>
</comment>
<dbReference type="InterPro" id="IPR022941">
    <property type="entry name" value="SRP54"/>
</dbReference>
<dbReference type="AlphaFoldDB" id="A0AAJ2YVI1"/>
<feature type="binding site" evidence="9">
    <location>
        <begin position="108"/>
        <end position="115"/>
    </location>
    <ligand>
        <name>GTP</name>
        <dbReference type="ChEBI" id="CHEBI:37565"/>
    </ligand>
</feature>
<keyword evidence="3 9" id="KW-0378">Hydrolase</keyword>
<evidence type="ECO:0000259" key="11">
    <source>
        <dbReference type="SMART" id="SM00962"/>
    </source>
</evidence>
<dbReference type="InterPro" id="IPR013822">
    <property type="entry name" value="Signal_recog_particl_SRP54_hlx"/>
</dbReference>
<evidence type="ECO:0000259" key="10">
    <source>
        <dbReference type="SMART" id="SM00382"/>
    </source>
</evidence>
<dbReference type="Pfam" id="PF02881">
    <property type="entry name" value="SRP54_N"/>
    <property type="match status" value="1"/>
</dbReference>
<name>A0AAJ2YVI1_WEICO</name>
<dbReference type="GO" id="GO:0003924">
    <property type="term" value="F:GTPase activity"/>
    <property type="evidence" value="ECO:0007669"/>
    <property type="project" value="UniProtKB-UniRule"/>
</dbReference>
<comment type="domain">
    <text evidence="9">Composed of three domains: the N-terminal N domain, which is responsible for interactions with the ribosome, the central G domain, which binds GTP, and the C-terminal M domain, which binds the RNA and the signal sequence of the RNC.</text>
</comment>
<dbReference type="InterPro" id="IPR004125">
    <property type="entry name" value="Signal_recog_particle_SRP54_M"/>
</dbReference>
<dbReference type="HAMAP" id="MF_00306">
    <property type="entry name" value="SRP54"/>
    <property type="match status" value="1"/>
</dbReference>
<dbReference type="GO" id="GO:0008312">
    <property type="term" value="F:7S RNA binding"/>
    <property type="evidence" value="ECO:0007669"/>
    <property type="project" value="InterPro"/>
</dbReference>
<evidence type="ECO:0000256" key="4">
    <source>
        <dbReference type="ARBA" id="ARBA00022884"/>
    </source>
</evidence>
<comment type="similarity">
    <text evidence="1 9">Belongs to the GTP-binding SRP family. SRP54 subfamily.</text>
</comment>
<organism evidence="13 14">
    <name type="scientific">Weissella confusa</name>
    <name type="common">Lactobacillus confusus</name>
    <dbReference type="NCBI Taxonomy" id="1583"/>
    <lineage>
        <taxon>Bacteria</taxon>
        <taxon>Bacillati</taxon>
        <taxon>Bacillota</taxon>
        <taxon>Bacilli</taxon>
        <taxon>Lactobacillales</taxon>
        <taxon>Lactobacillaceae</taxon>
        <taxon>Weissella</taxon>
    </lineage>
</organism>
<dbReference type="FunFam" id="3.40.50.300:FF:000022">
    <property type="entry name" value="Signal recognition particle 54 kDa subunit"/>
    <property type="match status" value="1"/>
</dbReference>
<dbReference type="InterPro" id="IPR042101">
    <property type="entry name" value="SRP54_N_sf"/>
</dbReference>
<dbReference type="SMART" id="SM00962">
    <property type="entry name" value="SRP54"/>
    <property type="match status" value="1"/>
</dbReference>
<evidence type="ECO:0000259" key="12">
    <source>
        <dbReference type="SMART" id="SM00963"/>
    </source>
</evidence>
<dbReference type="SMART" id="SM00382">
    <property type="entry name" value="AAA"/>
    <property type="match status" value="1"/>
</dbReference>
<keyword evidence="5 9" id="KW-0342">GTP-binding</keyword>
<gene>
    <name evidence="9" type="primary">ffh</name>
    <name evidence="13" type="ORF">GTU77_01725</name>
</gene>
<dbReference type="InterPro" id="IPR004780">
    <property type="entry name" value="SRP"/>
</dbReference>
<dbReference type="CDD" id="cd18539">
    <property type="entry name" value="SRP_G"/>
    <property type="match status" value="1"/>
</dbReference>
<comment type="subunit">
    <text evidence="9">Part of the signal recognition particle protein translocation system, which is composed of SRP and FtsY.</text>
</comment>
<feature type="binding site" evidence="9">
    <location>
        <begin position="249"/>
        <end position="252"/>
    </location>
    <ligand>
        <name>GTP</name>
        <dbReference type="ChEBI" id="CHEBI:37565"/>
    </ligand>
</feature>
<evidence type="ECO:0000256" key="7">
    <source>
        <dbReference type="ARBA" id="ARBA00023274"/>
    </source>
</evidence>
<keyword evidence="4 9" id="KW-0694">RNA-binding</keyword>
<evidence type="ECO:0000256" key="8">
    <source>
        <dbReference type="ARBA" id="ARBA00048027"/>
    </source>
</evidence>
<dbReference type="SUPFAM" id="SSF47446">
    <property type="entry name" value="Signal peptide-binding domain"/>
    <property type="match status" value="1"/>
</dbReference>
<accession>A0AAJ2YVI1</accession>
<dbReference type="InterPro" id="IPR000897">
    <property type="entry name" value="SRP54_GTPase_dom"/>
</dbReference>
<dbReference type="PANTHER" id="PTHR11564:SF5">
    <property type="entry name" value="SIGNAL RECOGNITION PARTICLE SUBUNIT SRP54"/>
    <property type="match status" value="1"/>
</dbReference>
<dbReference type="SUPFAM" id="SSF52540">
    <property type="entry name" value="P-loop containing nucleoside triphosphate hydrolases"/>
    <property type="match status" value="1"/>
</dbReference>
<dbReference type="NCBIfam" id="TIGR00959">
    <property type="entry name" value="ffh"/>
    <property type="match status" value="1"/>
</dbReference>
<feature type="domain" description="Signal recognition particle SRP54 helical bundle" evidence="12">
    <location>
        <begin position="2"/>
        <end position="87"/>
    </location>
</feature>
<evidence type="ECO:0000313" key="14">
    <source>
        <dbReference type="Proteomes" id="UP000719917"/>
    </source>
</evidence>
<dbReference type="Proteomes" id="UP000719917">
    <property type="component" value="Unassembled WGS sequence"/>
</dbReference>
<dbReference type="InterPro" id="IPR003593">
    <property type="entry name" value="AAA+_ATPase"/>
</dbReference>
<dbReference type="PANTHER" id="PTHR11564">
    <property type="entry name" value="SIGNAL RECOGNITION PARTICLE 54K PROTEIN SRP54"/>
    <property type="match status" value="1"/>
</dbReference>
<sequence length="487" mass="53101">MAFEGLTERLQNALSGLRRKGKVTDADLRETMREIRLALLEADVNFTVVKDFVRNVREKAAGAKVLDGLNPAQQIVSIVNDELTAMMGESDVPLNVSDKIPTVIMMVGLQGAGKTTTAGKLALKLKNEKNARPLMIAADVYRPAAIDQLKTLGEQIDVPVFEMGTDADPREIVRQGLAKAAELKSDYVFIDAAGRLQIDEALMQELADVKEIANPDEILLVVDAMTGQNAVETAEGFNERLDVTGVVLTKLDGDTRGGAALSIRAVTGKPIKFVGQGEKMADLDVFYPDRMASRILGMGDLLTLIEKAQKDFDEKQAAETMEKMKSNTFDFNDFIAQMDQVQNMGPIEDLLKMIPGMANNPALANVKVDPKDMAHIKAIVMSMTPAERENPDLLNPSRRRRLAAGAGRPVVEVNRLIKQFNEMKKMMSGMMNGNMAGMEQMMGAMGGGMPGMPGGMPGMGGGLKGKMANMAMKQMARRIQKNKKKRR</sequence>
<dbReference type="EC" id="3.6.5.4" evidence="9"/>